<dbReference type="AlphaFoldDB" id="A0A838XRI1"/>
<gene>
    <name evidence="1" type="ORF">H1W00_14305</name>
</gene>
<proteinExistence type="predicted"/>
<dbReference type="Proteomes" id="UP000550354">
    <property type="component" value="Unassembled WGS sequence"/>
</dbReference>
<protein>
    <submittedName>
        <fullName evidence="1">PRC-barrel domain containing protein</fullName>
    </submittedName>
</protein>
<organism evidence="1 2">
    <name type="scientific">Aeromicrobium phoceense</name>
    <dbReference type="NCBI Taxonomy" id="2754045"/>
    <lineage>
        <taxon>Bacteria</taxon>
        <taxon>Bacillati</taxon>
        <taxon>Actinomycetota</taxon>
        <taxon>Actinomycetes</taxon>
        <taxon>Propionibacteriales</taxon>
        <taxon>Nocardioidaceae</taxon>
        <taxon>Aeromicrobium</taxon>
    </lineage>
</organism>
<keyword evidence="2" id="KW-1185">Reference proteome</keyword>
<accession>A0A838XRI1</accession>
<name>A0A838XRI1_9ACTN</name>
<dbReference type="EMBL" id="JACEOG010000002">
    <property type="protein sequence ID" value="MBA4609654.1"/>
    <property type="molecule type" value="Genomic_DNA"/>
</dbReference>
<sequence length="110" mass="12154">MLLSDLLGAPVVEGSRQIGHVLDVRFVLDGAPGPLLATPRMLGVIVGARRRLGFLGYEREDMHAPALLARVLRRRVREAHLVDVADVVEFADGRVVVREGHRRWATTLAE</sequence>
<comment type="caution">
    <text evidence="1">The sequence shown here is derived from an EMBL/GenBank/DDBJ whole genome shotgun (WGS) entry which is preliminary data.</text>
</comment>
<reference evidence="1 2" key="1">
    <citation type="submission" date="2020-07" db="EMBL/GenBank/DDBJ databases">
        <title>Draft genome and description of Aeromicrobium phoceense strain Marseille-Q0843 isolated from healthy skin swab.</title>
        <authorList>
            <person name="Boxberger M."/>
            <person name="La Scola B."/>
        </authorList>
    </citation>
    <scope>NUCLEOTIDE SEQUENCE [LARGE SCALE GENOMIC DNA]</scope>
    <source>
        <strain evidence="1 2">Marseille-Q0843</strain>
    </source>
</reference>
<evidence type="ECO:0000313" key="1">
    <source>
        <dbReference type="EMBL" id="MBA4609654.1"/>
    </source>
</evidence>
<evidence type="ECO:0000313" key="2">
    <source>
        <dbReference type="Proteomes" id="UP000550354"/>
    </source>
</evidence>